<keyword evidence="2" id="KW-0472">Membrane</keyword>
<dbReference type="InterPro" id="IPR031621">
    <property type="entry name" value="HisKA_7TM"/>
</dbReference>
<comment type="caution">
    <text evidence="4">The sequence shown here is derived from an EMBL/GenBank/DDBJ whole genome shotgun (WGS) entry which is preliminary data.</text>
</comment>
<dbReference type="InterPro" id="IPR000160">
    <property type="entry name" value="GGDEF_dom"/>
</dbReference>
<dbReference type="GO" id="GO:0052621">
    <property type="term" value="F:diguanylate cyclase activity"/>
    <property type="evidence" value="ECO:0007669"/>
    <property type="project" value="TreeGrafter"/>
</dbReference>
<dbReference type="GO" id="GO:0043709">
    <property type="term" value="P:cell adhesion involved in single-species biofilm formation"/>
    <property type="evidence" value="ECO:0007669"/>
    <property type="project" value="TreeGrafter"/>
</dbReference>
<dbReference type="InterPro" id="IPR013767">
    <property type="entry name" value="PAS_fold"/>
</dbReference>
<dbReference type="FunFam" id="3.30.70.270:FF:000001">
    <property type="entry name" value="Diguanylate cyclase domain protein"/>
    <property type="match status" value="1"/>
</dbReference>
<dbReference type="SMART" id="SM00267">
    <property type="entry name" value="GGDEF"/>
    <property type="match status" value="1"/>
</dbReference>
<dbReference type="OrthoDB" id="23692at2"/>
<dbReference type="CDD" id="cd01949">
    <property type="entry name" value="GGDEF"/>
    <property type="match status" value="1"/>
</dbReference>
<dbReference type="Proteomes" id="UP000239485">
    <property type="component" value="Unassembled WGS sequence"/>
</dbReference>
<dbReference type="InterPro" id="IPR029787">
    <property type="entry name" value="Nucleotide_cyclase"/>
</dbReference>
<dbReference type="InterPro" id="IPR050469">
    <property type="entry name" value="Diguanylate_Cyclase"/>
</dbReference>
<evidence type="ECO:0000256" key="1">
    <source>
        <dbReference type="SAM" id="Coils"/>
    </source>
</evidence>
<keyword evidence="2" id="KW-1133">Transmembrane helix</keyword>
<dbReference type="RefSeq" id="WP_104433635.1">
    <property type="nucleotide sequence ID" value="NZ_PTJD01000010.1"/>
</dbReference>
<dbReference type="GO" id="GO:1902201">
    <property type="term" value="P:negative regulation of bacterial-type flagellum-dependent cell motility"/>
    <property type="evidence" value="ECO:0007669"/>
    <property type="project" value="TreeGrafter"/>
</dbReference>
<dbReference type="PANTHER" id="PTHR45138">
    <property type="entry name" value="REGULATORY COMPONENTS OF SENSORY TRANSDUCTION SYSTEM"/>
    <property type="match status" value="1"/>
</dbReference>
<keyword evidence="5" id="KW-1185">Reference proteome</keyword>
<protein>
    <submittedName>
        <fullName evidence="4">Diguanylate cyclase (GGDEF)-like protein</fullName>
    </submittedName>
</protein>
<dbReference type="NCBIfam" id="TIGR00254">
    <property type="entry name" value="GGDEF"/>
    <property type="match status" value="1"/>
</dbReference>
<dbReference type="SUPFAM" id="SSF55073">
    <property type="entry name" value="Nucleotide cyclase"/>
    <property type="match status" value="1"/>
</dbReference>
<dbReference type="InterPro" id="IPR000014">
    <property type="entry name" value="PAS"/>
</dbReference>
<dbReference type="PROSITE" id="PS50887">
    <property type="entry name" value="GGDEF"/>
    <property type="match status" value="1"/>
</dbReference>
<dbReference type="PANTHER" id="PTHR45138:SF24">
    <property type="entry name" value="DIGUANYLATE CYCLASE DGCC-RELATED"/>
    <property type="match status" value="1"/>
</dbReference>
<keyword evidence="2" id="KW-0812">Transmembrane</keyword>
<sequence length="561" mass="61521">MLQWQPLALPFVAAAIASLLAARMVWRRRQETPAIAALVVTMLGLAQWSGTTAIGMSGTTLRMQAFFLDGIYPGVCAAVAGIFCHAQAMADRRWTWSPRRYWWLFVEPVFIVVSVATNPWHHLFRDGYQLVGEPAGLRSIPGPLFWIHTYYSYALLGAAAFLLLRGAWRASPVHRRRFVWPVLGGLFPAVGNVLSVWIMPHGRSVDLTSIFFLATAGAFWWALQRSALPDVLPVAFGHVVETIDDAVLVVDRRHRIVQLNPAAEALLRRAVPDAPRQLVGEELPEPVAELRLPLDEAGRGQRVLRLAAAEVDVDVRTAPLTDARGICIGWVLVARDVTESLRLRRAMEHQQAELERQRAEAVAANGALHQQLELVERLRRELAEQATRDPLTGLFNRRKLVDVLQREVPERLAAGDPVSLLMMDVDRFKGVNDTHGHAVGDAVLIRMAQALSPGVRPRELLARYGGEEFVIVLPGVGAAEARERAEEWRARCALVEVDGAAGTKVSTTMSIGLVTADGGAVVRVEELLAAADAALYEAKAGGRDRVVTAGPRSRAQQPAIA</sequence>
<dbReference type="CDD" id="cd22249">
    <property type="entry name" value="UDM1_RNF168_RNF169-like"/>
    <property type="match status" value="1"/>
</dbReference>
<dbReference type="CDD" id="cd00130">
    <property type="entry name" value="PAS"/>
    <property type="match status" value="1"/>
</dbReference>
<dbReference type="GO" id="GO:0005886">
    <property type="term" value="C:plasma membrane"/>
    <property type="evidence" value="ECO:0007669"/>
    <property type="project" value="TreeGrafter"/>
</dbReference>
<evidence type="ECO:0000313" key="5">
    <source>
        <dbReference type="Proteomes" id="UP000239485"/>
    </source>
</evidence>
<dbReference type="GO" id="GO:0006355">
    <property type="term" value="P:regulation of DNA-templated transcription"/>
    <property type="evidence" value="ECO:0007669"/>
    <property type="project" value="InterPro"/>
</dbReference>
<dbReference type="InterPro" id="IPR035965">
    <property type="entry name" value="PAS-like_dom_sf"/>
</dbReference>
<dbReference type="SUPFAM" id="SSF55785">
    <property type="entry name" value="PYP-like sensor domain (PAS domain)"/>
    <property type="match status" value="1"/>
</dbReference>
<dbReference type="Pfam" id="PF16927">
    <property type="entry name" value="HisKA_7TM"/>
    <property type="match status" value="1"/>
</dbReference>
<feature type="coiled-coil region" evidence="1">
    <location>
        <begin position="340"/>
        <end position="388"/>
    </location>
</feature>
<feature type="transmembrane region" description="Helical" evidence="2">
    <location>
        <begin position="178"/>
        <end position="199"/>
    </location>
</feature>
<dbReference type="EMBL" id="PTJD01000010">
    <property type="protein sequence ID" value="PPK93401.1"/>
    <property type="molecule type" value="Genomic_DNA"/>
</dbReference>
<name>A0A2S6IGS5_9ACTN</name>
<feature type="transmembrane region" description="Helical" evidence="2">
    <location>
        <begin position="102"/>
        <end position="124"/>
    </location>
</feature>
<dbReference type="AlphaFoldDB" id="A0A2S6IGS5"/>
<reference evidence="4 5" key="1">
    <citation type="submission" date="2018-02" db="EMBL/GenBank/DDBJ databases">
        <title>Genomic Encyclopedia of Archaeal and Bacterial Type Strains, Phase II (KMG-II): from individual species to whole genera.</title>
        <authorList>
            <person name="Goeker M."/>
        </authorList>
    </citation>
    <scope>NUCLEOTIDE SEQUENCE [LARGE SCALE GENOMIC DNA]</scope>
    <source>
        <strain evidence="4 5">DSM 22857</strain>
    </source>
</reference>
<feature type="transmembrane region" description="Helical" evidence="2">
    <location>
        <begin position="144"/>
        <end position="166"/>
    </location>
</feature>
<evidence type="ECO:0000313" key="4">
    <source>
        <dbReference type="EMBL" id="PPK93401.1"/>
    </source>
</evidence>
<dbReference type="Gene3D" id="3.30.70.270">
    <property type="match status" value="1"/>
</dbReference>
<dbReference type="Pfam" id="PF00989">
    <property type="entry name" value="PAS"/>
    <property type="match status" value="1"/>
</dbReference>
<feature type="transmembrane region" description="Helical" evidence="2">
    <location>
        <begin position="6"/>
        <end position="26"/>
    </location>
</feature>
<dbReference type="Gene3D" id="3.30.450.20">
    <property type="entry name" value="PAS domain"/>
    <property type="match status" value="1"/>
</dbReference>
<feature type="domain" description="GGDEF" evidence="3">
    <location>
        <begin position="416"/>
        <end position="551"/>
    </location>
</feature>
<dbReference type="Pfam" id="PF00990">
    <property type="entry name" value="GGDEF"/>
    <property type="match status" value="1"/>
</dbReference>
<evidence type="ECO:0000259" key="3">
    <source>
        <dbReference type="PROSITE" id="PS50887"/>
    </source>
</evidence>
<evidence type="ECO:0000256" key="2">
    <source>
        <dbReference type="SAM" id="Phobius"/>
    </source>
</evidence>
<dbReference type="InterPro" id="IPR043128">
    <property type="entry name" value="Rev_trsase/Diguanyl_cyclase"/>
</dbReference>
<feature type="transmembrane region" description="Helical" evidence="2">
    <location>
        <begin position="33"/>
        <end position="50"/>
    </location>
</feature>
<proteinExistence type="predicted"/>
<organism evidence="4 5">
    <name type="scientific">Kineococcus xinjiangensis</name>
    <dbReference type="NCBI Taxonomy" id="512762"/>
    <lineage>
        <taxon>Bacteria</taxon>
        <taxon>Bacillati</taxon>
        <taxon>Actinomycetota</taxon>
        <taxon>Actinomycetes</taxon>
        <taxon>Kineosporiales</taxon>
        <taxon>Kineosporiaceae</taxon>
        <taxon>Kineococcus</taxon>
    </lineage>
</organism>
<accession>A0A2S6IGS5</accession>
<keyword evidence="1" id="KW-0175">Coiled coil</keyword>
<feature type="transmembrane region" description="Helical" evidence="2">
    <location>
        <begin position="70"/>
        <end position="90"/>
    </location>
</feature>
<gene>
    <name evidence="4" type="ORF">CLV92_11029</name>
</gene>